<accession>A0A4D9D7E3</accession>
<evidence type="ECO:0000256" key="1">
    <source>
        <dbReference type="ARBA" id="ARBA00009627"/>
    </source>
</evidence>
<dbReference type="FunFam" id="1.25.40.990:FF:000001">
    <property type="entry name" value="26S proteasome non-ATPase regulatory subunit"/>
    <property type="match status" value="1"/>
</dbReference>
<name>A0A4D9D7E3_9STRA</name>
<dbReference type="PANTHER" id="PTHR12387:SF0">
    <property type="entry name" value="26S PROTEASOME NON-ATPASE REGULATORY SUBUNIT 8"/>
    <property type="match status" value="1"/>
</dbReference>
<dbReference type="GO" id="GO:0005634">
    <property type="term" value="C:nucleus"/>
    <property type="evidence" value="ECO:0007669"/>
    <property type="project" value="TreeGrafter"/>
</dbReference>
<dbReference type="PANTHER" id="PTHR12387">
    <property type="entry name" value="26S PROTEASOME NON-ATPASE REGULATORY SUBUNIT 8"/>
    <property type="match status" value="1"/>
</dbReference>
<evidence type="ECO:0000313" key="5">
    <source>
        <dbReference type="Proteomes" id="UP000355283"/>
    </source>
</evidence>
<dbReference type="OrthoDB" id="8775810at2759"/>
<proteinExistence type="inferred from homology"/>
<reference evidence="4 5" key="1">
    <citation type="submission" date="2019-01" db="EMBL/GenBank/DDBJ databases">
        <title>Nuclear Genome Assembly of the Microalgal Biofuel strain Nannochloropsis salina CCMP1776.</title>
        <authorList>
            <person name="Hovde B."/>
        </authorList>
    </citation>
    <scope>NUCLEOTIDE SEQUENCE [LARGE SCALE GENOMIC DNA]</scope>
    <source>
        <strain evidence="4 5">CCMP1776</strain>
    </source>
</reference>
<comment type="similarity">
    <text evidence="1">Belongs to the proteasome subunit S14 family.</text>
</comment>
<dbReference type="InterPro" id="IPR033464">
    <property type="entry name" value="CSN8_PSD8_EIF3K"/>
</dbReference>
<sequence length="268" mass="29765">MALEQGKKLVIKLQSAVESDHLGEAASLLGDLKVLLTNFESLPPMNQPSPHASEECALGRQVLEQAVFLAVKQRDKIAFQRQMAQLKPYYQDKGRGLTDSALRMPILGLNLLFLLVENRLAEFHSELEHLSEAERANVYVSFPILVEQQLMVGSYHKVLEARTRTPHPGYAFFMSLLVDTVRDAVADCSEAAYERLGIGAAKEILLLESDTALAEYAAVKHPDWKVDGDGFVYFGKDHGPKQAKASDVPSLRLISETLSYATELERIV</sequence>
<comment type="caution">
    <text evidence="4">The sequence shown here is derived from an EMBL/GenBank/DDBJ whole genome shotgun (WGS) entry which is preliminary data.</text>
</comment>
<protein>
    <recommendedName>
        <fullName evidence="3">CSN8/PSMD8/EIF3K domain-containing protein</fullName>
    </recommendedName>
</protein>
<keyword evidence="2" id="KW-0647">Proteasome</keyword>
<keyword evidence="5" id="KW-1185">Reference proteome</keyword>
<evidence type="ECO:0000256" key="2">
    <source>
        <dbReference type="ARBA" id="ARBA00022942"/>
    </source>
</evidence>
<evidence type="ECO:0000313" key="4">
    <source>
        <dbReference type="EMBL" id="TFJ87330.1"/>
    </source>
</evidence>
<organism evidence="4 5">
    <name type="scientific">Nannochloropsis salina CCMP1776</name>
    <dbReference type="NCBI Taxonomy" id="1027361"/>
    <lineage>
        <taxon>Eukaryota</taxon>
        <taxon>Sar</taxon>
        <taxon>Stramenopiles</taxon>
        <taxon>Ochrophyta</taxon>
        <taxon>Eustigmatophyceae</taxon>
        <taxon>Eustigmatales</taxon>
        <taxon>Monodopsidaceae</taxon>
        <taxon>Microchloropsis</taxon>
        <taxon>Microchloropsis salina</taxon>
    </lineage>
</organism>
<dbReference type="Proteomes" id="UP000355283">
    <property type="component" value="Unassembled WGS sequence"/>
</dbReference>
<dbReference type="GO" id="GO:0005829">
    <property type="term" value="C:cytosol"/>
    <property type="evidence" value="ECO:0007669"/>
    <property type="project" value="TreeGrafter"/>
</dbReference>
<dbReference type="GO" id="GO:0043161">
    <property type="term" value="P:proteasome-mediated ubiquitin-dependent protein catabolic process"/>
    <property type="evidence" value="ECO:0007669"/>
    <property type="project" value="TreeGrafter"/>
</dbReference>
<dbReference type="EMBL" id="SDOX01000006">
    <property type="protein sequence ID" value="TFJ87330.1"/>
    <property type="molecule type" value="Genomic_DNA"/>
</dbReference>
<feature type="domain" description="CSN8/PSMD8/EIF3K" evidence="3">
    <location>
        <begin position="106"/>
        <end position="237"/>
    </location>
</feature>
<dbReference type="InterPro" id="IPR006746">
    <property type="entry name" value="26S_Psome_Rpn12"/>
</dbReference>
<dbReference type="AlphaFoldDB" id="A0A4D9D7E3"/>
<dbReference type="Pfam" id="PF10075">
    <property type="entry name" value="CSN8_PSD8_EIF3K"/>
    <property type="match status" value="1"/>
</dbReference>
<gene>
    <name evidence="4" type="ORF">NSK_001662</name>
</gene>
<dbReference type="GO" id="GO:0008541">
    <property type="term" value="C:proteasome regulatory particle, lid subcomplex"/>
    <property type="evidence" value="ECO:0007669"/>
    <property type="project" value="TreeGrafter"/>
</dbReference>
<dbReference type="Gene3D" id="1.25.40.990">
    <property type="match status" value="1"/>
</dbReference>
<evidence type="ECO:0000259" key="3">
    <source>
        <dbReference type="Pfam" id="PF10075"/>
    </source>
</evidence>